<feature type="region of interest" description="Disordered" evidence="1">
    <location>
        <begin position="1"/>
        <end position="28"/>
    </location>
</feature>
<reference evidence="2" key="1">
    <citation type="submission" date="2015-07" db="EMBL/GenBank/DDBJ databases">
        <title>MeaNS - Measles Nucleotide Surveillance Program.</title>
        <authorList>
            <person name="Tran T."/>
            <person name="Druce J."/>
        </authorList>
    </citation>
    <scope>NUCLEOTIDE SEQUENCE</scope>
    <source>
        <strain evidence="2">UCB-OBI-ISO-001</strain>
        <tissue evidence="2">Gonad</tissue>
    </source>
</reference>
<sequence length="87" mass="10284">MAKRTANSKIEDEPADLKKSKNESLSEKIQESRIKCAKSVQDFKFNKKRVRLLNEVEEFLEGSQGVLYWMVRDQRVQGMVMLYCDFY</sequence>
<dbReference type="OrthoDB" id="496749at2759"/>
<accession>A0A0L8G6Q2</accession>
<gene>
    <name evidence="2" type="ORF">OCBIM_22039762mg</name>
</gene>
<feature type="compositionally biased region" description="Basic and acidic residues" evidence="1">
    <location>
        <begin position="9"/>
        <end position="28"/>
    </location>
</feature>
<dbReference type="STRING" id="37653.A0A0L8G6Q2"/>
<protein>
    <submittedName>
        <fullName evidence="2">Uncharacterized protein</fullName>
    </submittedName>
</protein>
<name>A0A0L8G6Q2_OCTBM</name>
<dbReference type="EMBL" id="KQ423740">
    <property type="protein sequence ID" value="KOF72255.1"/>
    <property type="molecule type" value="Genomic_DNA"/>
</dbReference>
<evidence type="ECO:0000313" key="2">
    <source>
        <dbReference type="EMBL" id="KOF72255.1"/>
    </source>
</evidence>
<evidence type="ECO:0000256" key="1">
    <source>
        <dbReference type="SAM" id="MobiDB-lite"/>
    </source>
</evidence>
<proteinExistence type="predicted"/>
<organism evidence="2">
    <name type="scientific">Octopus bimaculoides</name>
    <name type="common">California two-spotted octopus</name>
    <dbReference type="NCBI Taxonomy" id="37653"/>
    <lineage>
        <taxon>Eukaryota</taxon>
        <taxon>Metazoa</taxon>
        <taxon>Spiralia</taxon>
        <taxon>Lophotrochozoa</taxon>
        <taxon>Mollusca</taxon>
        <taxon>Cephalopoda</taxon>
        <taxon>Coleoidea</taxon>
        <taxon>Octopodiformes</taxon>
        <taxon>Octopoda</taxon>
        <taxon>Incirrata</taxon>
        <taxon>Octopodidae</taxon>
        <taxon>Octopus</taxon>
    </lineage>
</organism>
<dbReference type="AlphaFoldDB" id="A0A0L8G6Q2"/>